<keyword evidence="10" id="KW-1185">Reference proteome</keyword>
<dbReference type="PRINTS" id="PR00412">
    <property type="entry name" value="EPOXHYDRLASE"/>
</dbReference>
<accession>A0A915BVG7</accession>
<evidence type="ECO:0000313" key="11">
    <source>
        <dbReference type="WBParaSite" id="PgR062_g026_t01"/>
    </source>
</evidence>
<dbReference type="EC" id="3.3.2.9" evidence="6"/>
<keyword evidence="8" id="KW-0812">Transmembrane</keyword>
<sequence>AMGTIFQLLLVVSIAIVAYNVFKFLRQPDIKFEMEEDGWFGAGQKRRDNEAIVPFQVKVPDDMLEDLKMRLERARILHTPLEDSDNFMYGFNANYLRTVIDYWRTKFDWRKQEKIINNFPQFTTEIEGLKIHFIHAKPPLKQYKRVVPLLIVHGWPGNVFEFYKIIPMLTNPSLVLGVQSDLAFEVIAPSIPGYGWSDSAHKTGLNQWATARIFRKLMLRLGHNKFLLQGGDWGSLVCTIFAHYYPQNVIGVHLNTVFLTGNTKATLLFLIGSVAPSLVFSSPSAHSFNLKNLMFTFIAGSGYLHLQGTEPDTVGMALNDSPAGLAAYILQKFAAWTNREYQPLPDGGLTQRFTMDELLTILSIYWFNGNIVNSQRYYKEYFISPQGHAVESAFLRIPTAVASFPNDLVDPAPREIVECTYNVVSFTEMPFGGHFAAFEQPKLLARDIFKFADILNL</sequence>
<dbReference type="InterPro" id="IPR000639">
    <property type="entry name" value="Epox_hydrolase-like"/>
</dbReference>
<evidence type="ECO:0000256" key="1">
    <source>
        <dbReference type="ARBA" id="ARBA00000221"/>
    </source>
</evidence>
<dbReference type="GO" id="GO:0005789">
    <property type="term" value="C:endoplasmic reticulum membrane"/>
    <property type="evidence" value="ECO:0007669"/>
    <property type="project" value="UniProtKB-SubCell"/>
</dbReference>
<dbReference type="InterPro" id="IPR010497">
    <property type="entry name" value="Epoxide_hydro_N"/>
</dbReference>
<proteinExistence type="inferred from homology"/>
<dbReference type="GO" id="GO:0097176">
    <property type="term" value="P:epoxide metabolic process"/>
    <property type="evidence" value="ECO:0007669"/>
    <property type="project" value="TreeGrafter"/>
</dbReference>
<comment type="catalytic activity">
    <reaction evidence="6">
        <text>cis-stilbene oxide + H2O = (1R,2R)-hydrobenzoin</text>
        <dbReference type="Rhea" id="RHEA:23900"/>
        <dbReference type="ChEBI" id="CHEBI:15377"/>
        <dbReference type="ChEBI" id="CHEBI:50004"/>
        <dbReference type="ChEBI" id="CHEBI:50014"/>
        <dbReference type="EC" id="3.3.2.9"/>
    </reaction>
</comment>
<dbReference type="InterPro" id="IPR029058">
    <property type="entry name" value="AB_hydrolase_fold"/>
</dbReference>
<keyword evidence="6 8" id="KW-0472">Membrane</keyword>
<evidence type="ECO:0000256" key="7">
    <source>
        <dbReference type="PIRSR" id="PIRSR001112-1"/>
    </source>
</evidence>
<evidence type="ECO:0000256" key="3">
    <source>
        <dbReference type="ARBA" id="ARBA00010088"/>
    </source>
</evidence>
<keyword evidence="8" id="KW-1133">Transmembrane helix</keyword>
<evidence type="ECO:0000259" key="9">
    <source>
        <dbReference type="Pfam" id="PF06441"/>
    </source>
</evidence>
<evidence type="ECO:0000256" key="4">
    <source>
        <dbReference type="ARBA" id="ARBA00022797"/>
    </source>
</evidence>
<feature type="active site" description="Proton donor" evidence="7">
    <location>
        <position position="378"/>
    </location>
</feature>
<keyword evidence="5 6" id="KW-0378">Hydrolase</keyword>
<comment type="subcellular location">
    <subcellularLocation>
        <location evidence="6">Endoplasmic reticulum membrane</location>
    </subcellularLocation>
    <subcellularLocation>
        <location evidence="2">Microsome membrane</location>
        <topology evidence="2">Single-pass membrane protein</topology>
    </subcellularLocation>
</comment>
<reference evidence="11" key="1">
    <citation type="submission" date="2022-11" db="UniProtKB">
        <authorList>
            <consortium name="WormBaseParasite"/>
        </authorList>
    </citation>
    <scope>IDENTIFICATION</scope>
</reference>
<dbReference type="PANTHER" id="PTHR21661">
    <property type="entry name" value="EPOXIDE HYDROLASE 1-RELATED"/>
    <property type="match status" value="1"/>
</dbReference>
<evidence type="ECO:0000256" key="8">
    <source>
        <dbReference type="SAM" id="Phobius"/>
    </source>
</evidence>
<protein>
    <recommendedName>
        <fullName evidence="6">Epoxide hydrolase</fullName>
        <ecNumber evidence="6">3.3.2.9</ecNumber>
    </recommendedName>
</protein>
<evidence type="ECO:0000313" key="10">
    <source>
        <dbReference type="Proteomes" id="UP000887569"/>
    </source>
</evidence>
<comment type="catalytic activity">
    <reaction evidence="1 6">
        <text>1-(4-methoxyphenyl)-N-methyl-N-[(3-methyloxetan-3-yl)methyl]methanamine + H2O = 2-{[(4-methoxybenzyl)(methyl)amino]methyl}-2-methylpropane-1,3-diol</text>
        <dbReference type="Rhea" id="RHEA:55764"/>
        <dbReference type="ChEBI" id="CHEBI:15377"/>
        <dbReference type="ChEBI" id="CHEBI:139161"/>
        <dbReference type="ChEBI" id="CHEBI:139164"/>
        <dbReference type="EC" id="3.3.2.9"/>
    </reaction>
</comment>
<evidence type="ECO:0000256" key="2">
    <source>
        <dbReference type="ARBA" id="ARBA00004111"/>
    </source>
</evidence>
<name>A0A915BVG7_PARUN</name>
<organism evidence="10 11">
    <name type="scientific">Parascaris univalens</name>
    <name type="common">Nematode worm</name>
    <dbReference type="NCBI Taxonomy" id="6257"/>
    <lineage>
        <taxon>Eukaryota</taxon>
        <taxon>Metazoa</taxon>
        <taxon>Ecdysozoa</taxon>
        <taxon>Nematoda</taxon>
        <taxon>Chromadorea</taxon>
        <taxon>Rhabditida</taxon>
        <taxon>Spirurina</taxon>
        <taxon>Ascaridomorpha</taxon>
        <taxon>Ascaridoidea</taxon>
        <taxon>Ascarididae</taxon>
        <taxon>Parascaris</taxon>
    </lineage>
</organism>
<feature type="active site" description="Nucleophile" evidence="7">
    <location>
        <position position="232"/>
    </location>
</feature>
<evidence type="ECO:0000256" key="6">
    <source>
        <dbReference type="PIRNR" id="PIRNR001112"/>
    </source>
</evidence>
<dbReference type="PIRSF" id="PIRSF001112">
    <property type="entry name" value="Epoxide_hydrolase"/>
    <property type="match status" value="1"/>
</dbReference>
<dbReference type="PANTHER" id="PTHR21661:SF35">
    <property type="entry name" value="EPOXIDE HYDROLASE"/>
    <property type="match status" value="1"/>
</dbReference>
<comment type="similarity">
    <text evidence="3 6">Belongs to the peptidase S33 family.</text>
</comment>
<evidence type="ECO:0000256" key="5">
    <source>
        <dbReference type="ARBA" id="ARBA00022801"/>
    </source>
</evidence>
<keyword evidence="4 6" id="KW-0058">Aromatic hydrocarbons catabolism</keyword>
<dbReference type="Proteomes" id="UP000887569">
    <property type="component" value="Unplaced"/>
</dbReference>
<feature type="domain" description="Epoxide hydrolase N-terminal" evidence="9">
    <location>
        <begin position="53"/>
        <end position="162"/>
    </location>
</feature>
<feature type="transmembrane region" description="Helical" evidence="8">
    <location>
        <begin position="6"/>
        <end position="25"/>
    </location>
</feature>
<dbReference type="Pfam" id="PF06441">
    <property type="entry name" value="EHN"/>
    <property type="match status" value="1"/>
</dbReference>
<dbReference type="InterPro" id="IPR016292">
    <property type="entry name" value="Epoxide_hydrolase"/>
</dbReference>
<keyword evidence="6" id="KW-0256">Endoplasmic reticulum</keyword>
<dbReference type="Gene3D" id="3.40.50.1820">
    <property type="entry name" value="alpha/beta hydrolase"/>
    <property type="match status" value="1"/>
</dbReference>
<dbReference type="SUPFAM" id="SSF53474">
    <property type="entry name" value="alpha/beta-Hydrolases"/>
    <property type="match status" value="1"/>
</dbReference>
<dbReference type="WBParaSite" id="PgR062_g026_t01">
    <property type="protein sequence ID" value="PgR062_g026_t01"/>
    <property type="gene ID" value="PgR062_g026"/>
</dbReference>
<dbReference type="AlphaFoldDB" id="A0A915BVG7"/>
<dbReference type="GO" id="GO:0033961">
    <property type="term" value="F:cis-stilbene-oxide hydrolase activity"/>
    <property type="evidence" value="ECO:0007669"/>
    <property type="project" value="UniProtKB-UniRule"/>
</dbReference>
<feature type="active site" description="Proton acceptor" evidence="7">
    <location>
        <position position="434"/>
    </location>
</feature>